<name>L8H5T7_ACACF</name>
<accession>L8H5T7</accession>
<dbReference type="GO" id="GO:0005886">
    <property type="term" value="C:plasma membrane"/>
    <property type="evidence" value="ECO:0007669"/>
    <property type="project" value="TreeGrafter"/>
</dbReference>
<dbReference type="GO" id="GO:0046579">
    <property type="term" value="P:positive regulation of Ras protein signal transduction"/>
    <property type="evidence" value="ECO:0007669"/>
    <property type="project" value="TreeGrafter"/>
</dbReference>
<dbReference type="EMBL" id="KB007908">
    <property type="protein sequence ID" value="ELR20889.1"/>
    <property type="molecule type" value="Genomic_DNA"/>
</dbReference>
<keyword evidence="3" id="KW-1185">Reference proteome</keyword>
<dbReference type="InterPro" id="IPR037474">
    <property type="entry name" value="ScaA"/>
</dbReference>
<dbReference type="PANTHER" id="PTHR37516">
    <property type="entry name" value="SCA1 COMPLEX SCAFFOLD PROTEIN SCAA"/>
    <property type="match status" value="1"/>
</dbReference>
<dbReference type="GO" id="GO:1904515">
    <property type="term" value="P:positive regulation of TORC2 signaling"/>
    <property type="evidence" value="ECO:0007669"/>
    <property type="project" value="TreeGrafter"/>
</dbReference>
<proteinExistence type="predicted"/>
<dbReference type="Proteomes" id="UP000011083">
    <property type="component" value="Unassembled WGS sequence"/>
</dbReference>
<gene>
    <name evidence="2" type="ORF">ACA1_278200</name>
</gene>
<dbReference type="AlphaFoldDB" id="L8H5T7"/>
<dbReference type="OrthoDB" id="17150at2759"/>
<dbReference type="VEuPathDB" id="AmoebaDB:ACA1_278200"/>
<feature type="region of interest" description="Disordered" evidence="1">
    <location>
        <begin position="205"/>
        <end position="233"/>
    </location>
</feature>
<dbReference type="PANTHER" id="PTHR37516:SF1">
    <property type="entry name" value="SCA1 COMPLEX SCAFFOLD PROTEIN SCAA"/>
    <property type="match status" value="1"/>
</dbReference>
<evidence type="ECO:0000313" key="3">
    <source>
        <dbReference type="Proteomes" id="UP000011083"/>
    </source>
</evidence>
<feature type="compositionally biased region" description="Basic and acidic residues" evidence="1">
    <location>
        <begin position="331"/>
        <end position="341"/>
    </location>
</feature>
<dbReference type="KEGG" id="acan:ACA1_278200"/>
<protein>
    <submittedName>
        <fullName evidence="2">Uncharacterized protein</fullName>
    </submittedName>
</protein>
<evidence type="ECO:0000256" key="1">
    <source>
        <dbReference type="SAM" id="MobiDB-lite"/>
    </source>
</evidence>
<dbReference type="GO" id="GO:0005829">
    <property type="term" value="C:cytosol"/>
    <property type="evidence" value="ECO:0007669"/>
    <property type="project" value="TreeGrafter"/>
</dbReference>
<dbReference type="RefSeq" id="XP_004344632.1">
    <property type="nucleotide sequence ID" value="XM_004344582.1"/>
</dbReference>
<sequence length="517" mass="58720">MTPLSTASLSPLIEARRKNRLLSVSHNNVSRVRIMTAAPTREVELGRVFEVLKTVEKASGHAVSKKYTGPQLPKDFLNVSSRANCSDNSSPSYVDGDGRLYDTFYRRCEQSEAGRLVQRLARLPFPSPDAEGAYIDFNSYEAAVLEWKKQVTTALGHLTLPQLMGRAYPRPRVFKMEEEFDVDDEMTDLDSLPSFSFDEKISSSLSKSGTFDKKPGPQPPDKPGAPDEDIGQFGGFERQGNIWDLQLIPHEPVPELYATLPEFEAAYKRWAQVTAEMKKVRQLSYSVAMADEDSEKPTLRVNVIKVENATEDPLYSTFIYNPHPPPEPPETTEKKAEKTVSRDNWIQLPDSTRKQVTKRVGHLVQTRLSNQRKYKAYNAPMLPIVHGTFAAPKKQFDDYSFSGPVIPRMKRETEKVYEFRALRRTDLSPEELASCMDCPAMVGDKPVGFTLPVDEIGPINFQRLNTDYSYKEQWLKQLRTFQAPVRNQHLYSWYWPKVDESAGASREHLFGLHSGSK</sequence>
<organism evidence="2 3">
    <name type="scientific">Acanthamoeba castellanii (strain ATCC 30010 / Neff)</name>
    <dbReference type="NCBI Taxonomy" id="1257118"/>
    <lineage>
        <taxon>Eukaryota</taxon>
        <taxon>Amoebozoa</taxon>
        <taxon>Discosea</taxon>
        <taxon>Longamoebia</taxon>
        <taxon>Centramoebida</taxon>
        <taxon>Acanthamoebidae</taxon>
        <taxon>Acanthamoeba</taxon>
    </lineage>
</organism>
<evidence type="ECO:0000313" key="2">
    <source>
        <dbReference type="EMBL" id="ELR20889.1"/>
    </source>
</evidence>
<reference evidence="2 3" key="1">
    <citation type="journal article" date="2013" name="Genome Biol.">
        <title>Genome of Acanthamoeba castellanii highlights extensive lateral gene transfer and early evolution of tyrosine kinase signaling.</title>
        <authorList>
            <person name="Clarke M."/>
            <person name="Lohan A.J."/>
            <person name="Liu B."/>
            <person name="Lagkouvardos I."/>
            <person name="Roy S."/>
            <person name="Zafar N."/>
            <person name="Bertelli C."/>
            <person name="Schilde C."/>
            <person name="Kianianmomeni A."/>
            <person name="Burglin T.R."/>
            <person name="Frech C."/>
            <person name="Turcotte B."/>
            <person name="Kopec K.O."/>
            <person name="Synnott J.M."/>
            <person name="Choo C."/>
            <person name="Paponov I."/>
            <person name="Finkler A."/>
            <person name="Soon Heng Tan C."/>
            <person name="Hutchins A.P."/>
            <person name="Weinmeier T."/>
            <person name="Rattei T."/>
            <person name="Chu J.S."/>
            <person name="Gimenez G."/>
            <person name="Irimia M."/>
            <person name="Rigden D.J."/>
            <person name="Fitzpatrick D.A."/>
            <person name="Lorenzo-Morales J."/>
            <person name="Bateman A."/>
            <person name="Chiu C.H."/>
            <person name="Tang P."/>
            <person name="Hegemann P."/>
            <person name="Fromm H."/>
            <person name="Raoult D."/>
            <person name="Greub G."/>
            <person name="Miranda-Saavedra D."/>
            <person name="Chen N."/>
            <person name="Nash P."/>
            <person name="Ginger M.L."/>
            <person name="Horn M."/>
            <person name="Schaap P."/>
            <person name="Caler L."/>
            <person name="Loftus B."/>
        </authorList>
    </citation>
    <scope>NUCLEOTIDE SEQUENCE [LARGE SCALE GENOMIC DNA]</scope>
    <source>
        <strain evidence="2 3">Neff</strain>
    </source>
</reference>
<dbReference type="GeneID" id="14921761"/>
<feature type="region of interest" description="Disordered" evidence="1">
    <location>
        <begin position="321"/>
        <end position="341"/>
    </location>
</feature>